<dbReference type="AlphaFoldDB" id="A0A973A8S9"/>
<dbReference type="EMBL" id="JABMOJ010000337">
    <property type="protein sequence ID" value="NQV65490.1"/>
    <property type="molecule type" value="Genomic_DNA"/>
</dbReference>
<accession>A0A973A8S9</accession>
<protein>
    <submittedName>
        <fullName evidence="5">Nitroreductase family protein</fullName>
    </submittedName>
</protein>
<dbReference type="Proteomes" id="UP000754644">
    <property type="component" value="Unassembled WGS sequence"/>
</dbReference>
<evidence type="ECO:0000256" key="1">
    <source>
        <dbReference type="ARBA" id="ARBA00022630"/>
    </source>
</evidence>
<name>A0A973A8S9_9GAMM</name>
<feature type="domain" description="Nitroreductase" evidence="4">
    <location>
        <begin position="29"/>
        <end position="134"/>
    </location>
</feature>
<dbReference type="Gene3D" id="3.40.109.10">
    <property type="entry name" value="NADH Oxidase"/>
    <property type="match status" value="1"/>
</dbReference>
<dbReference type="PANTHER" id="PTHR23026:SF90">
    <property type="entry name" value="IODOTYROSINE DEIODINASE 1"/>
    <property type="match status" value="1"/>
</dbReference>
<dbReference type="GO" id="GO:0016491">
    <property type="term" value="F:oxidoreductase activity"/>
    <property type="evidence" value="ECO:0007669"/>
    <property type="project" value="UniProtKB-KW"/>
</dbReference>
<dbReference type="InterPro" id="IPR050627">
    <property type="entry name" value="Nitroreductase/BluB"/>
</dbReference>
<organism evidence="5 6">
    <name type="scientific">SAR86 cluster bacterium</name>
    <dbReference type="NCBI Taxonomy" id="2030880"/>
    <lineage>
        <taxon>Bacteria</taxon>
        <taxon>Pseudomonadati</taxon>
        <taxon>Pseudomonadota</taxon>
        <taxon>Gammaproteobacteria</taxon>
        <taxon>SAR86 cluster</taxon>
    </lineage>
</organism>
<evidence type="ECO:0000313" key="6">
    <source>
        <dbReference type="Proteomes" id="UP000754644"/>
    </source>
</evidence>
<dbReference type="InterPro" id="IPR000415">
    <property type="entry name" value="Nitroreductase-like"/>
</dbReference>
<evidence type="ECO:0000256" key="3">
    <source>
        <dbReference type="ARBA" id="ARBA00023002"/>
    </source>
</evidence>
<evidence type="ECO:0000256" key="2">
    <source>
        <dbReference type="ARBA" id="ARBA00022643"/>
    </source>
</evidence>
<proteinExistence type="predicted"/>
<keyword evidence="2" id="KW-0288">FMN</keyword>
<dbReference type="SUPFAM" id="SSF55469">
    <property type="entry name" value="FMN-dependent nitroreductase-like"/>
    <property type="match status" value="1"/>
</dbReference>
<feature type="non-terminal residue" evidence="5">
    <location>
        <position position="153"/>
    </location>
</feature>
<evidence type="ECO:0000259" key="4">
    <source>
        <dbReference type="Pfam" id="PF00881"/>
    </source>
</evidence>
<dbReference type="PANTHER" id="PTHR23026">
    <property type="entry name" value="NADPH NITROREDUCTASE"/>
    <property type="match status" value="1"/>
</dbReference>
<keyword evidence="3" id="KW-0560">Oxidoreductase</keyword>
<gene>
    <name evidence="5" type="ORF">HQ497_09005</name>
</gene>
<evidence type="ECO:0000313" key="5">
    <source>
        <dbReference type="EMBL" id="NQV65490.1"/>
    </source>
</evidence>
<sequence>MSESISHYTWASEPLADDQIGLLAGICSTRAIRRYADEPVPEKDLRDILFGATRAPSGSNRQPFRFLVLTDSARARQAKALIGEAARALWAEKFERDGYAQGSGGDAQSPKARMARTMDQYVQGFEKAPVLILPCLVRYREPTPAEGGSVYPA</sequence>
<dbReference type="InterPro" id="IPR029479">
    <property type="entry name" value="Nitroreductase"/>
</dbReference>
<keyword evidence="1" id="KW-0285">Flavoprotein</keyword>
<comment type="caution">
    <text evidence="5">The sequence shown here is derived from an EMBL/GenBank/DDBJ whole genome shotgun (WGS) entry which is preliminary data.</text>
</comment>
<reference evidence="5" key="1">
    <citation type="submission" date="2020-05" db="EMBL/GenBank/DDBJ databases">
        <title>Sulfur intermediates as new biogeochemical hubs in an aquatic model microbial ecosystem.</title>
        <authorList>
            <person name="Vigneron A."/>
        </authorList>
    </citation>
    <scope>NUCLEOTIDE SEQUENCE</scope>
    <source>
        <strain evidence="5">Bin.250</strain>
    </source>
</reference>
<dbReference type="Pfam" id="PF00881">
    <property type="entry name" value="Nitroreductase"/>
    <property type="match status" value="1"/>
</dbReference>